<dbReference type="EMBL" id="JMSN01000163">
    <property type="protein sequence ID" value="KDN36592.1"/>
    <property type="molecule type" value="Genomic_DNA"/>
</dbReference>
<dbReference type="GeneID" id="25267578"/>
<sequence length="153" mass="17169">MCGRLRRVHVPWDITEPTHRKVQLAAQSFSPLALSCCPPSVPHGAGNEQHFCYFPLRLLRCQCMQLMRLPRMPYPLEAPISLFLLFVCPLSLCTNAEPDNGRAKTLAEPSQAEGPKCEKDKRRNGRPKSVFVRWNMAAPASTRLATAPSSRQN</sequence>
<protein>
    <submittedName>
        <fullName evidence="2">Uncharacterized protein</fullName>
    </submittedName>
</protein>
<proteinExistence type="predicted"/>
<comment type="caution">
    <text evidence="2">The sequence shown here is derived from an EMBL/GenBank/DDBJ whole genome shotgun (WGS) entry which is preliminary data.</text>
</comment>
<dbReference type="AlphaFoldDB" id="A0A066V4E1"/>
<feature type="compositionally biased region" description="Polar residues" evidence="1">
    <location>
        <begin position="143"/>
        <end position="153"/>
    </location>
</feature>
<gene>
    <name evidence="2" type="ORF">K437DRAFT_53021</name>
</gene>
<dbReference type="Proteomes" id="UP000027361">
    <property type="component" value="Unassembled WGS sequence"/>
</dbReference>
<accession>A0A066V4E1</accession>
<dbReference type="RefSeq" id="XP_013240104.1">
    <property type="nucleotide sequence ID" value="XM_013384650.1"/>
</dbReference>
<reference evidence="2 3" key="1">
    <citation type="submission" date="2014-05" db="EMBL/GenBank/DDBJ databases">
        <title>Draft genome sequence of a rare smut relative, Tilletiaria anomala UBC 951.</title>
        <authorList>
            <consortium name="DOE Joint Genome Institute"/>
            <person name="Toome M."/>
            <person name="Kuo A."/>
            <person name="Henrissat B."/>
            <person name="Lipzen A."/>
            <person name="Tritt A."/>
            <person name="Yoshinaga Y."/>
            <person name="Zane M."/>
            <person name="Barry K."/>
            <person name="Grigoriev I.V."/>
            <person name="Spatafora J.W."/>
            <person name="Aimea M.C."/>
        </authorList>
    </citation>
    <scope>NUCLEOTIDE SEQUENCE [LARGE SCALE GENOMIC DNA]</scope>
    <source>
        <strain evidence="2 3">UBC 951</strain>
    </source>
</reference>
<evidence type="ECO:0000313" key="2">
    <source>
        <dbReference type="EMBL" id="KDN36592.1"/>
    </source>
</evidence>
<evidence type="ECO:0000313" key="3">
    <source>
        <dbReference type="Proteomes" id="UP000027361"/>
    </source>
</evidence>
<dbReference type="HOGENOM" id="CLU_1714580_0_0_1"/>
<dbReference type="InParanoid" id="A0A066V4E1"/>
<organism evidence="2 3">
    <name type="scientific">Tilletiaria anomala (strain ATCC 24038 / CBS 436.72 / UBC 951)</name>
    <dbReference type="NCBI Taxonomy" id="1037660"/>
    <lineage>
        <taxon>Eukaryota</taxon>
        <taxon>Fungi</taxon>
        <taxon>Dikarya</taxon>
        <taxon>Basidiomycota</taxon>
        <taxon>Ustilaginomycotina</taxon>
        <taxon>Exobasidiomycetes</taxon>
        <taxon>Georgefischeriales</taxon>
        <taxon>Tilletiariaceae</taxon>
        <taxon>Tilletiaria</taxon>
    </lineage>
</organism>
<feature type="region of interest" description="Disordered" evidence="1">
    <location>
        <begin position="99"/>
        <end position="153"/>
    </location>
</feature>
<name>A0A066V4E1_TILAU</name>
<evidence type="ECO:0000256" key="1">
    <source>
        <dbReference type="SAM" id="MobiDB-lite"/>
    </source>
</evidence>
<keyword evidence="3" id="KW-1185">Reference proteome</keyword>